<feature type="non-terminal residue" evidence="3">
    <location>
        <position position="1"/>
    </location>
</feature>
<evidence type="ECO:0000256" key="1">
    <source>
        <dbReference type="SAM" id="Phobius"/>
    </source>
</evidence>
<evidence type="ECO:0000259" key="2">
    <source>
        <dbReference type="Pfam" id="PF20153"/>
    </source>
</evidence>
<protein>
    <recommendedName>
        <fullName evidence="2">DUF6535 domain-containing protein</fullName>
    </recommendedName>
</protein>
<gene>
    <name evidence="3" type="ORF">BDQ12DRAFT_573757</name>
</gene>
<feature type="non-terminal residue" evidence="3">
    <location>
        <position position="147"/>
    </location>
</feature>
<reference evidence="3 4" key="1">
    <citation type="journal article" date="2019" name="Nat. Ecol. Evol.">
        <title>Megaphylogeny resolves global patterns of mushroom evolution.</title>
        <authorList>
            <person name="Varga T."/>
            <person name="Krizsan K."/>
            <person name="Foldi C."/>
            <person name="Dima B."/>
            <person name="Sanchez-Garcia M."/>
            <person name="Sanchez-Ramirez S."/>
            <person name="Szollosi G.J."/>
            <person name="Szarkandi J.G."/>
            <person name="Papp V."/>
            <person name="Albert L."/>
            <person name="Andreopoulos W."/>
            <person name="Angelini C."/>
            <person name="Antonin V."/>
            <person name="Barry K.W."/>
            <person name="Bougher N.L."/>
            <person name="Buchanan P."/>
            <person name="Buyck B."/>
            <person name="Bense V."/>
            <person name="Catcheside P."/>
            <person name="Chovatia M."/>
            <person name="Cooper J."/>
            <person name="Damon W."/>
            <person name="Desjardin D."/>
            <person name="Finy P."/>
            <person name="Geml J."/>
            <person name="Haridas S."/>
            <person name="Hughes K."/>
            <person name="Justo A."/>
            <person name="Karasinski D."/>
            <person name="Kautmanova I."/>
            <person name="Kiss B."/>
            <person name="Kocsube S."/>
            <person name="Kotiranta H."/>
            <person name="LaButti K.M."/>
            <person name="Lechner B.E."/>
            <person name="Liimatainen K."/>
            <person name="Lipzen A."/>
            <person name="Lukacs Z."/>
            <person name="Mihaltcheva S."/>
            <person name="Morgado L.N."/>
            <person name="Niskanen T."/>
            <person name="Noordeloos M.E."/>
            <person name="Ohm R.A."/>
            <person name="Ortiz-Santana B."/>
            <person name="Ovrebo C."/>
            <person name="Racz N."/>
            <person name="Riley R."/>
            <person name="Savchenko A."/>
            <person name="Shiryaev A."/>
            <person name="Soop K."/>
            <person name="Spirin V."/>
            <person name="Szebenyi C."/>
            <person name="Tomsovsky M."/>
            <person name="Tulloss R.E."/>
            <person name="Uehling J."/>
            <person name="Grigoriev I.V."/>
            <person name="Vagvolgyi C."/>
            <person name="Papp T."/>
            <person name="Martin F.M."/>
            <person name="Miettinen O."/>
            <person name="Hibbett D.S."/>
            <person name="Nagy L.G."/>
        </authorList>
    </citation>
    <scope>NUCLEOTIDE SEQUENCE [LARGE SCALE GENOMIC DNA]</scope>
    <source>
        <strain evidence="3 4">CBS 166.37</strain>
    </source>
</reference>
<accession>A0A5C3LJM8</accession>
<dbReference type="EMBL" id="ML213649">
    <property type="protein sequence ID" value="TFK33379.1"/>
    <property type="molecule type" value="Genomic_DNA"/>
</dbReference>
<proteinExistence type="predicted"/>
<organism evidence="3 4">
    <name type="scientific">Crucibulum laeve</name>
    <dbReference type="NCBI Taxonomy" id="68775"/>
    <lineage>
        <taxon>Eukaryota</taxon>
        <taxon>Fungi</taxon>
        <taxon>Dikarya</taxon>
        <taxon>Basidiomycota</taxon>
        <taxon>Agaricomycotina</taxon>
        <taxon>Agaricomycetes</taxon>
        <taxon>Agaricomycetidae</taxon>
        <taxon>Agaricales</taxon>
        <taxon>Agaricineae</taxon>
        <taxon>Nidulariaceae</taxon>
        <taxon>Crucibulum</taxon>
    </lineage>
</organism>
<keyword evidence="1" id="KW-0472">Membrane</keyword>
<keyword evidence="4" id="KW-1185">Reference proteome</keyword>
<dbReference type="InterPro" id="IPR045338">
    <property type="entry name" value="DUF6535"/>
</dbReference>
<dbReference type="STRING" id="68775.A0A5C3LJM8"/>
<feature type="transmembrane region" description="Helical" evidence="1">
    <location>
        <begin position="96"/>
        <end position="124"/>
    </location>
</feature>
<dbReference type="OrthoDB" id="3235960at2759"/>
<feature type="domain" description="DUF6535" evidence="2">
    <location>
        <begin position="1"/>
        <end position="91"/>
    </location>
</feature>
<feature type="transmembrane region" description="Helical" evidence="1">
    <location>
        <begin position="12"/>
        <end position="33"/>
    </location>
</feature>
<feature type="transmembrane region" description="Helical" evidence="1">
    <location>
        <begin position="66"/>
        <end position="90"/>
    </location>
</feature>
<dbReference type="AlphaFoldDB" id="A0A5C3LJM8"/>
<dbReference type="Pfam" id="PF20153">
    <property type="entry name" value="DUF6535"/>
    <property type="match status" value="1"/>
</dbReference>
<sequence>PSASAVRINTFWFLSLTFSLATAIMGILCIQWLREYERDIKLSPKEYLALRQMLYEGLKKWHVPRILAALPLILEVALVFFFVGLLTLLWSVNHTVATVAGVFLSLALLFIIVTTVLPTLQILFPMEQNYRTPQCAYKSLQSWAFFR</sequence>
<dbReference type="Proteomes" id="UP000308652">
    <property type="component" value="Unassembled WGS sequence"/>
</dbReference>
<keyword evidence="1" id="KW-1133">Transmembrane helix</keyword>
<keyword evidence="1" id="KW-0812">Transmembrane</keyword>
<name>A0A5C3LJM8_9AGAR</name>
<evidence type="ECO:0000313" key="4">
    <source>
        <dbReference type="Proteomes" id="UP000308652"/>
    </source>
</evidence>
<evidence type="ECO:0000313" key="3">
    <source>
        <dbReference type="EMBL" id="TFK33379.1"/>
    </source>
</evidence>